<dbReference type="PROSITE" id="PS50112">
    <property type="entry name" value="PAS"/>
    <property type="match status" value="1"/>
</dbReference>
<evidence type="ECO:0000256" key="5">
    <source>
        <dbReference type="ARBA" id="ARBA00023163"/>
    </source>
</evidence>
<evidence type="ECO:0000259" key="6">
    <source>
        <dbReference type="PROSITE" id="PS50045"/>
    </source>
</evidence>
<dbReference type="InterPro" id="IPR009057">
    <property type="entry name" value="Homeodomain-like_sf"/>
</dbReference>
<dbReference type="InterPro" id="IPR035965">
    <property type="entry name" value="PAS-like_dom_sf"/>
</dbReference>
<keyword evidence="4" id="KW-0238">DNA-binding</keyword>
<dbReference type="Gene3D" id="1.10.10.60">
    <property type="entry name" value="Homeodomain-like"/>
    <property type="match status" value="1"/>
</dbReference>
<dbReference type="InterPro" id="IPR002197">
    <property type="entry name" value="HTH_Fis"/>
</dbReference>
<gene>
    <name evidence="8" type="primary">ddaR</name>
    <name evidence="8" type="ORF">GCM10023116_35910</name>
</gene>
<dbReference type="InterPro" id="IPR000014">
    <property type="entry name" value="PAS"/>
</dbReference>
<reference evidence="9" key="1">
    <citation type="journal article" date="2019" name="Int. J. Syst. Evol. Microbiol.">
        <title>The Global Catalogue of Microorganisms (GCM) 10K type strain sequencing project: providing services to taxonomists for standard genome sequencing and annotation.</title>
        <authorList>
            <consortium name="The Broad Institute Genomics Platform"/>
            <consortium name="The Broad Institute Genome Sequencing Center for Infectious Disease"/>
            <person name="Wu L."/>
            <person name="Ma J."/>
        </authorList>
    </citation>
    <scope>NUCLEOTIDE SEQUENCE [LARGE SCALE GENOMIC DNA]</scope>
    <source>
        <strain evidence="9">JCM 17805</strain>
    </source>
</reference>
<dbReference type="SUPFAM" id="SSF55785">
    <property type="entry name" value="PYP-like sensor domain (PAS domain)"/>
    <property type="match status" value="1"/>
</dbReference>
<sequence>MEELNWLVLCMKHVLDSLTQPVTIVDRDGYFVYYNRASARMDGVDPDNILGHHVLEVSPWLQMEDSTLLRCLSEQSRFTDHYQAYNGVAGEQLHYMHSAMPLYGRSGDIIGAIEIGRVLTAGPGKHDNQREVPEIISDDPAMRRQIEAVDIYGASELPVLIYGETGTGKELFARRAHAMSPRAGRSMLCLNCAAIPENLLESTLFGTTRGAFTGAENRKGLLALADGGTLFLDELNSMPITLQSKLLRVLQDGYYRPLGSQEPLKADIRLITAMNQPPFDAVRDGNLREDLYYRISVGFIVIPPLRNRMNDIGLIARRFVSRYGPALNPAVTHLGETAIRQLEQHDWPGNVRELENVIRRSLLLAGHEATMETVTLMPDSLSDLASGLDNRGALPLPAARPLRESLASYETQLIRTAVQRHNHNLSAVARELALPRTTLLSRMQKLGIIREEQAQAS</sequence>
<dbReference type="EMBL" id="BAABFL010000447">
    <property type="protein sequence ID" value="GAA4651307.1"/>
    <property type="molecule type" value="Genomic_DNA"/>
</dbReference>
<dbReference type="InterPro" id="IPR058031">
    <property type="entry name" value="AAA_lid_NorR"/>
</dbReference>
<evidence type="ECO:0000256" key="3">
    <source>
        <dbReference type="ARBA" id="ARBA00023015"/>
    </source>
</evidence>
<dbReference type="Pfam" id="PF08448">
    <property type="entry name" value="PAS_4"/>
    <property type="match status" value="1"/>
</dbReference>
<organism evidence="8 9">
    <name type="scientific">Kistimonas scapharcae</name>
    <dbReference type="NCBI Taxonomy" id="1036133"/>
    <lineage>
        <taxon>Bacteria</taxon>
        <taxon>Pseudomonadati</taxon>
        <taxon>Pseudomonadota</taxon>
        <taxon>Gammaproteobacteria</taxon>
        <taxon>Oceanospirillales</taxon>
        <taxon>Endozoicomonadaceae</taxon>
        <taxon>Kistimonas</taxon>
    </lineage>
</organism>
<evidence type="ECO:0000313" key="9">
    <source>
        <dbReference type="Proteomes" id="UP001500604"/>
    </source>
</evidence>
<dbReference type="Gene3D" id="3.40.50.300">
    <property type="entry name" value="P-loop containing nucleotide triphosphate hydrolases"/>
    <property type="match status" value="1"/>
</dbReference>
<evidence type="ECO:0000313" key="8">
    <source>
        <dbReference type="EMBL" id="GAA4651307.1"/>
    </source>
</evidence>
<dbReference type="SUPFAM" id="SSF46689">
    <property type="entry name" value="Homeodomain-like"/>
    <property type="match status" value="1"/>
</dbReference>
<dbReference type="SUPFAM" id="SSF52540">
    <property type="entry name" value="P-loop containing nucleoside triphosphate hydrolases"/>
    <property type="match status" value="1"/>
</dbReference>
<keyword evidence="9" id="KW-1185">Reference proteome</keyword>
<dbReference type="CDD" id="cd00130">
    <property type="entry name" value="PAS"/>
    <property type="match status" value="1"/>
</dbReference>
<dbReference type="Gene3D" id="3.30.450.20">
    <property type="entry name" value="PAS domain"/>
    <property type="match status" value="1"/>
</dbReference>
<dbReference type="PANTHER" id="PTHR32071">
    <property type="entry name" value="TRANSCRIPTIONAL REGULATORY PROTEIN"/>
    <property type="match status" value="1"/>
</dbReference>
<dbReference type="InterPro" id="IPR003593">
    <property type="entry name" value="AAA+_ATPase"/>
</dbReference>
<dbReference type="SMART" id="SM00382">
    <property type="entry name" value="AAA"/>
    <property type="match status" value="1"/>
</dbReference>
<dbReference type="PANTHER" id="PTHR32071:SF112">
    <property type="entry name" value="REGULATORY PROTEIN"/>
    <property type="match status" value="1"/>
</dbReference>
<dbReference type="InterPro" id="IPR025943">
    <property type="entry name" value="Sigma_54_int_dom_ATP-bd_2"/>
</dbReference>
<dbReference type="PRINTS" id="PR01590">
    <property type="entry name" value="HTHFIS"/>
</dbReference>
<dbReference type="PROSITE" id="PS50045">
    <property type="entry name" value="SIGMA54_INTERACT_4"/>
    <property type="match status" value="1"/>
</dbReference>
<name>A0ABP8V668_9GAMM</name>
<dbReference type="InterPro" id="IPR027417">
    <property type="entry name" value="P-loop_NTPase"/>
</dbReference>
<comment type="caution">
    <text evidence="8">The sequence shown here is derived from an EMBL/GenBank/DDBJ whole genome shotgun (WGS) entry which is preliminary data.</text>
</comment>
<dbReference type="Pfam" id="PF25601">
    <property type="entry name" value="AAA_lid_14"/>
    <property type="match status" value="1"/>
</dbReference>
<feature type="domain" description="PAS" evidence="7">
    <location>
        <begin position="11"/>
        <end position="55"/>
    </location>
</feature>
<dbReference type="Proteomes" id="UP001500604">
    <property type="component" value="Unassembled WGS sequence"/>
</dbReference>
<dbReference type="Pfam" id="PF02954">
    <property type="entry name" value="HTH_8"/>
    <property type="match status" value="1"/>
</dbReference>
<dbReference type="InterPro" id="IPR002078">
    <property type="entry name" value="Sigma_54_int"/>
</dbReference>
<proteinExistence type="predicted"/>
<dbReference type="Pfam" id="PF00158">
    <property type="entry name" value="Sigma54_activat"/>
    <property type="match status" value="1"/>
</dbReference>
<dbReference type="PROSITE" id="PS00675">
    <property type="entry name" value="SIGMA54_INTERACT_1"/>
    <property type="match status" value="1"/>
</dbReference>
<keyword evidence="5" id="KW-0804">Transcription</keyword>
<keyword evidence="1" id="KW-0547">Nucleotide-binding</keyword>
<dbReference type="InterPro" id="IPR025662">
    <property type="entry name" value="Sigma_54_int_dom_ATP-bd_1"/>
</dbReference>
<dbReference type="PROSITE" id="PS00676">
    <property type="entry name" value="SIGMA54_INTERACT_2"/>
    <property type="match status" value="1"/>
</dbReference>
<keyword evidence="3" id="KW-0805">Transcription regulation</keyword>
<dbReference type="Gene3D" id="1.10.8.60">
    <property type="match status" value="1"/>
</dbReference>
<evidence type="ECO:0000256" key="1">
    <source>
        <dbReference type="ARBA" id="ARBA00022741"/>
    </source>
</evidence>
<evidence type="ECO:0000256" key="2">
    <source>
        <dbReference type="ARBA" id="ARBA00022840"/>
    </source>
</evidence>
<dbReference type="CDD" id="cd00009">
    <property type="entry name" value="AAA"/>
    <property type="match status" value="1"/>
</dbReference>
<evidence type="ECO:0000256" key="4">
    <source>
        <dbReference type="ARBA" id="ARBA00023125"/>
    </source>
</evidence>
<dbReference type="InterPro" id="IPR025944">
    <property type="entry name" value="Sigma_54_int_dom_CS"/>
</dbReference>
<protein>
    <submittedName>
        <fullName evidence="8">Transcriptional regulator DdaR</fullName>
    </submittedName>
</protein>
<dbReference type="PROSITE" id="PS00688">
    <property type="entry name" value="SIGMA54_INTERACT_3"/>
    <property type="match status" value="1"/>
</dbReference>
<evidence type="ECO:0000259" key="7">
    <source>
        <dbReference type="PROSITE" id="PS50112"/>
    </source>
</evidence>
<dbReference type="InterPro" id="IPR013656">
    <property type="entry name" value="PAS_4"/>
</dbReference>
<keyword evidence="2" id="KW-0067">ATP-binding</keyword>
<accession>A0ABP8V668</accession>
<feature type="domain" description="Sigma-54 factor interaction" evidence="6">
    <location>
        <begin position="135"/>
        <end position="363"/>
    </location>
</feature>